<accession>A0A6S6S5Q2</accession>
<dbReference type="Pfam" id="PF09831">
    <property type="entry name" value="DUF2058"/>
    <property type="match status" value="1"/>
</dbReference>
<feature type="compositionally biased region" description="Polar residues" evidence="1">
    <location>
        <begin position="53"/>
        <end position="66"/>
    </location>
</feature>
<evidence type="ECO:0000256" key="1">
    <source>
        <dbReference type="SAM" id="MobiDB-lite"/>
    </source>
</evidence>
<sequence length="157" mass="17876">MSNSLSDQLLKAGLVTQNQIDQSEENKQQQKARAKSRSKDHKAGKHQKPHRQGNPNASRKNPTSAKGTAPAPAAKKPAKKEGSDLAKFYQQRNQLERDERETEERLKREAAARRKKVRKQLRELITEHSKNAEDASVRFNFVVGETVKYLYVTEAQQ</sequence>
<protein>
    <recommendedName>
        <fullName evidence="3">DUF2058 domain-containing protein</fullName>
    </recommendedName>
</protein>
<feature type="non-terminal residue" evidence="2">
    <location>
        <position position="157"/>
    </location>
</feature>
<dbReference type="InterPro" id="IPR018636">
    <property type="entry name" value="DUF2058"/>
</dbReference>
<feature type="compositionally biased region" description="Basic and acidic residues" evidence="1">
    <location>
        <begin position="94"/>
        <end position="112"/>
    </location>
</feature>
<reference evidence="2" key="1">
    <citation type="submission" date="2020-01" db="EMBL/GenBank/DDBJ databases">
        <authorList>
            <person name="Meier V. D."/>
            <person name="Meier V D."/>
        </authorList>
    </citation>
    <scope>NUCLEOTIDE SEQUENCE</scope>
    <source>
        <strain evidence="2">HLG_WM_MAG_08</strain>
    </source>
</reference>
<dbReference type="AlphaFoldDB" id="A0A6S6S5Q2"/>
<evidence type="ECO:0008006" key="3">
    <source>
        <dbReference type="Google" id="ProtNLM"/>
    </source>
</evidence>
<evidence type="ECO:0000313" key="2">
    <source>
        <dbReference type="EMBL" id="CAA6800252.1"/>
    </source>
</evidence>
<feature type="compositionally biased region" description="Basic residues" evidence="1">
    <location>
        <begin position="30"/>
        <end position="51"/>
    </location>
</feature>
<name>A0A6S6S5Q2_9GAMM</name>
<gene>
    <name evidence="2" type="ORF">HELGO_WM27892</name>
</gene>
<dbReference type="EMBL" id="CACVAV010000006">
    <property type="protein sequence ID" value="CAA6800252.1"/>
    <property type="molecule type" value="Genomic_DNA"/>
</dbReference>
<organism evidence="2">
    <name type="scientific">uncultured Thiotrichaceae bacterium</name>
    <dbReference type="NCBI Taxonomy" id="298394"/>
    <lineage>
        <taxon>Bacteria</taxon>
        <taxon>Pseudomonadati</taxon>
        <taxon>Pseudomonadota</taxon>
        <taxon>Gammaproteobacteria</taxon>
        <taxon>Thiotrichales</taxon>
        <taxon>Thiotrichaceae</taxon>
        <taxon>environmental samples</taxon>
    </lineage>
</organism>
<feature type="region of interest" description="Disordered" evidence="1">
    <location>
        <begin position="15"/>
        <end position="115"/>
    </location>
</feature>
<proteinExistence type="predicted"/>